<dbReference type="GO" id="GO:0003676">
    <property type="term" value="F:nucleic acid binding"/>
    <property type="evidence" value="ECO:0007669"/>
    <property type="project" value="InterPro"/>
</dbReference>
<evidence type="ECO:0000313" key="3">
    <source>
        <dbReference type="EMBL" id="CAD8109022.1"/>
    </source>
</evidence>
<keyword evidence="4" id="KW-1185">Reference proteome</keyword>
<feature type="compositionally biased region" description="Low complexity" evidence="1">
    <location>
        <begin position="1"/>
        <end position="16"/>
    </location>
</feature>
<reference evidence="3" key="1">
    <citation type="submission" date="2021-01" db="EMBL/GenBank/DDBJ databases">
        <authorList>
            <consortium name="Genoscope - CEA"/>
            <person name="William W."/>
        </authorList>
    </citation>
    <scope>NUCLEOTIDE SEQUENCE</scope>
</reference>
<name>A0A8S1Q1B9_9CILI</name>
<dbReference type="EMBL" id="CAJJDN010000092">
    <property type="protein sequence ID" value="CAD8109022.1"/>
    <property type="molecule type" value="Genomic_DNA"/>
</dbReference>
<evidence type="ECO:0000256" key="1">
    <source>
        <dbReference type="SAM" id="MobiDB-lite"/>
    </source>
</evidence>
<protein>
    <recommendedName>
        <fullName evidence="2">DNA/RNA-binding protein Alba-like domain-containing protein</fullName>
    </recommendedName>
</protein>
<comment type="caution">
    <text evidence="3">The sequence shown here is derived from an EMBL/GenBank/DDBJ whole genome shotgun (WGS) entry which is preliminary data.</text>
</comment>
<sequence>MDRQQNQQLQQQQAQKQKLDPQDNQLQVLIRKSFKAQVFIAKIFLKKFGDVELHALGEASKNSVKMADFLQRQGIVTISKINSFTLQNNEKKQVKFIVQLTLTAEGKKRLDQELN</sequence>
<feature type="region of interest" description="Disordered" evidence="1">
    <location>
        <begin position="1"/>
        <end position="21"/>
    </location>
</feature>
<dbReference type="Proteomes" id="UP000692954">
    <property type="component" value="Unassembled WGS sequence"/>
</dbReference>
<dbReference type="Pfam" id="PF01918">
    <property type="entry name" value="Alba"/>
    <property type="match status" value="1"/>
</dbReference>
<accession>A0A8S1Q1B9</accession>
<feature type="domain" description="DNA/RNA-binding protein Alba-like" evidence="2">
    <location>
        <begin position="26"/>
        <end position="85"/>
    </location>
</feature>
<dbReference type="InterPro" id="IPR002775">
    <property type="entry name" value="DNA/RNA-bd_Alba-like"/>
</dbReference>
<dbReference type="OrthoDB" id="1699369at2759"/>
<evidence type="ECO:0000313" key="4">
    <source>
        <dbReference type="Proteomes" id="UP000692954"/>
    </source>
</evidence>
<evidence type="ECO:0000259" key="2">
    <source>
        <dbReference type="Pfam" id="PF01918"/>
    </source>
</evidence>
<gene>
    <name evidence="3" type="ORF">PSON_ATCC_30995.1.T0920196</name>
</gene>
<proteinExistence type="predicted"/>
<organism evidence="3 4">
    <name type="scientific">Paramecium sonneborni</name>
    <dbReference type="NCBI Taxonomy" id="65129"/>
    <lineage>
        <taxon>Eukaryota</taxon>
        <taxon>Sar</taxon>
        <taxon>Alveolata</taxon>
        <taxon>Ciliophora</taxon>
        <taxon>Intramacronucleata</taxon>
        <taxon>Oligohymenophorea</taxon>
        <taxon>Peniculida</taxon>
        <taxon>Parameciidae</taxon>
        <taxon>Paramecium</taxon>
    </lineage>
</organism>
<dbReference type="AlphaFoldDB" id="A0A8S1Q1B9"/>